<gene>
    <name evidence="10" type="primary">yiaM_3</name>
    <name evidence="10" type="ORF">SDC9_76798</name>
</gene>
<keyword evidence="6 8" id="KW-1133">Transmembrane helix</keyword>
<feature type="transmembrane region" description="Helical" evidence="8">
    <location>
        <begin position="52"/>
        <end position="71"/>
    </location>
</feature>
<evidence type="ECO:0000256" key="2">
    <source>
        <dbReference type="ARBA" id="ARBA00022448"/>
    </source>
</evidence>
<dbReference type="Pfam" id="PF04290">
    <property type="entry name" value="DctQ"/>
    <property type="match status" value="1"/>
</dbReference>
<keyword evidence="3" id="KW-1003">Cell membrane</keyword>
<comment type="caution">
    <text evidence="10">The sequence shown here is derived from an EMBL/GenBank/DDBJ whole genome shotgun (WGS) entry which is preliminary data.</text>
</comment>
<evidence type="ECO:0000256" key="4">
    <source>
        <dbReference type="ARBA" id="ARBA00022519"/>
    </source>
</evidence>
<keyword evidence="2" id="KW-0813">Transport</keyword>
<reference evidence="10" key="1">
    <citation type="submission" date="2019-08" db="EMBL/GenBank/DDBJ databases">
        <authorList>
            <person name="Kucharzyk K."/>
            <person name="Murdoch R.W."/>
            <person name="Higgins S."/>
            <person name="Loffler F."/>
        </authorList>
    </citation>
    <scope>NUCLEOTIDE SEQUENCE</scope>
</reference>
<dbReference type="GO" id="GO:0005886">
    <property type="term" value="C:plasma membrane"/>
    <property type="evidence" value="ECO:0007669"/>
    <property type="project" value="UniProtKB-SubCell"/>
</dbReference>
<feature type="transmembrane region" description="Helical" evidence="8">
    <location>
        <begin position="12"/>
        <end position="40"/>
    </location>
</feature>
<sequence>MSVLTKINNGLMAFIKVVLIGAGTLMTGLVIMNVILRYVFNSGLSWSEEACRFLFIWVTFLGAILANDTALHGEHMRMDFVVEMFHGIPRKIVEIIALLLVLAMLAILFIGGIELVQGTWPMLTSALRIPKGAVYLCAPIGFGYMFIQTLVKLIKVITFSSETLETADTEAE</sequence>
<dbReference type="EMBL" id="VSSQ01005736">
    <property type="protein sequence ID" value="MPM30250.1"/>
    <property type="molecule type" value="Genomic_DNA"/>
</dbReference>
<keyword evidence="5 8" id="KW-0812">Transmembrane</keyword>
<protein>
    <submittedName>
        <fullName evidence="10">2,3-diketo-L-gulonate TRAP transporter small permease protein YiaM</fullName>
    </submittedName>
</protein>
<comment type="subcellular location">
    <subcellularLocation>
        <location evidence="1">Cell inner membrane</location>
        <topology evidence="1">Multi-pass membrane protein</topology>
    </subcellularLocation>
</comment>
<keyword evidence="4" id="KW-0997">Cell inner membrane</keyword>
<dbReference type="AlphaFoldDB" id="A0A644YP62"/>
<dbReference type="PANTHER" id="PTHR35011">
    <property type="entry name" value="2,3-DIKETO-L-GULONATE TRAP TRANSPORTER SMALL PERMEASE PROTEIN YIAM"/>
    <property type="match status" value="1"/>
</dbReference>
<evidence type="ECO:0000256" key="7">
    <source>
        <dbReference type="ARBA" id="ARBA00023136"/>
    </source>
</evidence>
<organism evidence="10">
    <name type="scientific">bioreactor metagenome</name>
    <dbReference type="NCBI Taxonomy" id="1076179"/>
    <lineage>
        <taxon>unclassified sequences</taxon>
        <taxon>metagenomes</taxon>
        <taxon>ecological metagenomes</taxon>
    </lineage>
</organism>
<dbReference type="PANTHER" id="PTHR35011:SF2">
    <property type="entry name" value="2,3-DIKETO-L-GULONATE TRAP TRANSPORTER SMALL PERMEASE PROTEIN YIAM"/>
    <property type="match status" value="1"/>
</dbReference>
<evidence type="ECO:0000313" key="10">
    <source>
        <dbReference type="EMBL" id="MPM30250.1"/>
    </source>
</evidence>
<proteinExistence type="predicted"/>
<evidence type="ECO:0000256" key="8">
    <source>
        <dbReference type="SAM" id="Phobius"/>
    </source>
</evidence>
<evidence type="ECO:0000256" key="3">
    <source>
        <dbReference type="ARBA" id="ARBA00022475"/>
    </source>
</evidence>
<feature type="transmembrane region" description="Helical" evidence="8">
    <location>
        <begin position="92"/>
        <end position="113"/>
    </location>
</feature>
<keyword evidence="7 8" id="KW-0472">Membrane</keyword>
<evidence type="ECO:0000256" key="5">
    <source>
        <dbReference type="ARBA" id="ARBA00022692"/>
    </source>
</evidence>
<evidence type="ECO:0000259" key="9">
    <source>
        <dbReference type="Pfam" id="PF04290"/>
    </source>
</evidence>
<dbReference type="GO" id="GO:0015740">
    <property type="term" value="P:C4-dicarboxylate transport"/>
    <property type="evidence" value="ECO:0007669"/>
    <property type="project" value="TreeGrafter"/>
</dbReference>
<evidence type="ECO:0000256" key="1">
    <source>
        <dbReference type="ARBA" id="ARBA00004429"/>
    </source>
</evidence>
<feature type="domain" description="Tripartite ATP-independent periplasmic transporters DctQ component" evidence="9">
    <location>
        <begin position="26"/>
        <end position="157"/>
    </location>
</feature>
<dbReference type="GO" id="GO:0022857">
    <property type="term" value="F:transmembrane transporter activity"/>
    <property type="evidence" value="ECO:0007669"/>
    <property type="project" value="TreeGrafter"/>
</dbReference>
<name>A0A644YP62_9ZZZZ</name>
<dbReference type="InterPro" id="IPR055348">
    <property type="entry name" value="DctQ"/>
</dbReference>
<evidence type="ECO:0000256" key="6">
    <source>
        <dbReference type="ARBA" id="ARBA00022989"/>
    </source>
</evidence>
<feature type="transmembrane region" description="Helical" evidence="8">
    <location>
        <begin position="133"/>
        <end position="151"/>
    </location>
</feature>
<accession>A0A644YP62</accession>
<dbReference type="InterPro" id="IPR007387">
    <property type="entry name" value="TRAP_DctQ"/>
</dbReference>